<sequence length="75" mass="8448">MKWILSTLTRVDVNADLSSNELRSLIRSQCERCAPHMENIDEESDVEPEPELELGPEQIINPLVSGSLPFVRNAD</sequence>
<name>A0A3P7GV73_TOXCA</name>
<dbReference type="AlphaFoldDB" id="A0A3P7GV73"/>
<evidence type="ECO:0000313" key="1">
    <source>
        <dbReference type="EMBL" id="VDM43977.1"/>
    </source>
</evidence>
<reference evidence="1" key="1">
    <citation type="submission" date="2018-11" db="EMBL/GenBank/DDBJ databases">
        <authorList>
            <consortium name="Pathogen Informatics"/>
        </authorList>
    </citation>
    <scope>NUCLEOTIDE SEQUENCE [LARGE SCALE GENOMIC DNA]</scope>
</reference>
<organism evidence="1">
    <name type="scientific">Toxocara canis</name>
    <name type="common">Canine roundworm</name>
    <dbReference type="NCBI Taxonomy" id="6265"/>
    <lineage>
        <taxon>Eukaryota</taxon>
        <taxon>Metazoa</taxon>
        <taxon>Ecdysozoa</taxon>
        <taxon>Nematoda</taxon>
        <taxon>Chromadorea</taxon>
        <taxon>Rhabditida</taxon>
        <taxon>Spirurina</taxon>
        <taxon>Ascaridomorpha</taxon>
        <taxon>Ascaridoidea</taxon>
        <taxon>Toxocaridae</taxon>
        <taxon>Toxocara</taxon>
    </lineage>
</organism>
<dbReference type="EMBL" id="UYWY01021365">
    <property type="protein sequence ID" value="VDM43977.1"/>
    <property type="molecule type" value="Genomic_DNA"/>
</dbReference>
<protein>
    <submittedName>
        <fullName evidence="1">Uncharacterized protein</fullName>
    </submittedName>
</protein>
<gene>
    <name evidence="1" type="ORF">TCNE_LOCUS12656</name>
</gene>
<accession>A0A3P7GV73</accession>
<proteinExistence type="predicted"/>